<accession>A0LH55</accession>
<sequence length="146" mass="17036">MTKTERPMMKINEMMMKDLLRSASFKHRPEKRLVQTHIIVCPFCENGHPVPTDFDSIHRCNCGACYKVCGNHSLENSVGDIADELWSAEELDFVRSIPVDFCNIVIEKDFDRLLDLKHTSDFNGIERFCKYDVNLHLSLVWVKRLF</sequence>
<evidence type="ECO:0000313" key="2">
    <source>
        <dbReference type="Proteomes" id="UP000001784"/>
    </source>
</evidence>
<reference evidence="1 2" key="1">
    <citation type="submission" date="2006-10" db="EMBL/GenBank/DDBJ databases">
        <title>Complete sequence of Syntrophobacter fumaroxidans MPOB.</title>
        <authorList>
            <consortium name="US DOE Joint Genome Institute"/>
            <person name="Copeland A."/>
            <person name="Lucas S."/>
            <person name="Lapidus A."/>
            <person name="Barry K."/>
            <person name="Detter J.C."/>
            <person name="Glavina del Rio T."/>
            <person name="Hammon N."/>
            <person name="Israni S."/>
            <person name="Pitluck S."/>
            <person name="Goltsman E.G."/>
            <person name="Martinez M."/>
            <person name="Schmutz J."/>
            <person name="Larimer F."/>
            <person name="Land M."/>
            <person name="Hauser L."/>
            <person name="Kyrpides N."/>
            <person name="Kim E."/>
            <person name="Boone D.R."/>
            <person name="Brockman F."/>
            <person name="Culley D."/>
            <person name="Ferry J."/>
            <person name="Gunsalus R."/>
            <person name="McInerney M.J."/>
            <person name="Morrison M."/>
            <person name="Plugge C."/>
            <person name="Rohlin L."/>
            <person name="Scholten J."/>
            <person name="Sieber J."/>
            <person name="Stams A.J.M."/>
            <person name="Worm P."/>
            <person name="Henstra A.M."/>
            <person name="Richardson P."/>
        </authorList>
    </citation>
    <scope>NUCLEOTIDE SEQUENCE [LARGE SCALE GENOMIC DNA]</scope>
    <source>
        <strain evidence="2">DSM 10017 / MPOB</strain>
    </source>
</reference>
<dbReference type="HOGENOM" id="CLU_1776535_0_0_7"/>
<evidence type="ECO:0000313" key="1">
    <source>
        <dbReference type="EMBL" id="ABK16757.1"/>
    </source>
</evidence>
<dbReference type="Proteomes" id="UP000001784">
    <property type="component" value="Chromosome"/>
</dbReference>
<dbReference type="KEGG" id="sfu:Sfum_1063"/>
<proteinExistence type="predicted"/>
<name>A0LH55_SYNFM</name>
<gene>
    <name evidence="1" type="ordered locus">Sfum_1063</name>
</gene>
<dbReference type="EMBL" id="CP000478">
    <property type="protein sequence ID" value="ABK16757.1"/>
    <property type="molecule type" value="Genomic_DNA"/>
</dbReference>
<dbReference type="AlphaFoldDB" id="A0LH55"/>
<dbReference type="STRING" id="335543.Sfum_1063"/>
<keyword evidence="2" id="KW-1185">Reference proteome</keyword>
<protein>
    <submittedName>
        <fullName evidence="1">Uncharacterized protein</fullName>
    </submittedName>
</protein>
<organism evidence="1 2">
    <name type="scientific">Syntrophobacter fumaroxidans (strain DSM 10017 / MPOB)</name>
    <dbReference type="NCBI Taxonomy" id="335543"/>
    <lineage>
        <taxon>Bacteria</taxon>
        <taxon>Pseudomonadati</taxon>
        <taxon>Thermodesulfobacteriota</taxon>
        <taxon>Syntrophobacteria</taxon>
        <taxon>Syntrophobacterales</taxon>
        <taxon>Syntrophobacteraceae</taxon>
        <taxon>Syntrophobacter</taxon>
    </lineage>
</organism>
<dbReference type="InParanoid" id="A0LH55"/>